<dbReference type="Proteomes" id="UP001318040">
    <property type="component" value="Chromosome 36"/>
</dbReference>
<feature type="region of interest" description="Disordered" evidence="4">
    <location>
        <begin position="634"/>
        <end position="690"/>
    </location>
</feature>
<protein>
    <submittedName>
        <fullName evidence="6">Protein bicaudal D homolog 2-like isoform X2</fullName>
    </submittedName>
</protein>
<proteinExistence type="inferred from homology"/>
<organism evidence="5 6">
    <name type="scientific">Petromyzon marinus</name>
    <name type="common">Sea lamprey</name>
    <dbReference type="NCBI Taxonomy" id="7757"/>
    <lineage>
        <taxon>Eukaryota</taxon>
        <taxon>Metazoa</taxon>
        <taxon>Chordata</taxon>
        <taxon>Craniata</taxon>
        <taxon>Vertebrata</taxon>
        <taxon>Cyclostomata</taxon>
        <taxon>Hyperoartia</taxon>
        <taxon>Petromyzontiformes</taxon>
        <taxon>Petromyzontidae</taxon>
        <taxon>Petromyzon</taxon>
    </lineage>
</organism>
<feature type="region of interest" description="Disordered" evidence="4">
    <location>
        <begin position="385"/>
        <end position="426"/>
    </location>
</feature>
<feature type="region of interest" description="Disordered" evidence="4">
    <location>
        <begin position="28"/>
        <end position="72"/>
    </location>
</feature>
<dbReference type="Pfam" id="PF09730">
    <property type="entry name" value="BicD"/>
    <property type="match status" value="1"/>
</dbReference>
<dbReference type="AlphaFoldDB" id="A0AAJ7X5X4"/>
<feature type="coiled-coil region" evidence="3">
    <location>
        <begin position="205"/>
        <end position="333"/>
    </location>
</feature>
<dbReference type="RefSeq" id="XP_032822471.1">
    <property type="nucleotide sequence ID" value="XM_032966580.1"/>
</dbReference>
<sequence>MDSTAVANCAQDVTVLCRPTAGGHGDETMCSGFSPSSSCRSTTSSYSSLSSSSSSSSSTSSPKASSSCSSPCAGADIGGDASRGRAAMEEGESWLLGEVDRLSRELAETSKQKIQAAEYGLVVLEEKQILQQQHDELEQACEVMRKELQILKEAFGQAYSNHKRAAEDGETREETLLEESATREALHLARGLRLEGELKAARTALSNALADVDRLATLATQLKENSEKLERQRSCLRDEIKQYKVRESRLLQDYGELEEENISLQKQASTLRQNQVEFEGLKHEIRRLEEETEFLNSQLEESVRLKAISERQLEEALETLKSEREQKNALRRELGNYGSVTGGGGAGEVIQGLFSNGHHQQQQQQQQQPLGMSALELSSALVGGPSLAEEDAPNGEGPSLNGHGRSNGHAEGTGAPGDQRSAPAPSLVSDLLSELSFSEMKKLQQQLSQMEKEKASLLLNLQESEKQLEQTRGVLSEQHERVSKLAEHVQSLSGPGAAADGRQTDAADATSHEFGALVADLARLQEDLKSSRALGEEYRELFDKERTRHERELVAVGEKLRSLERENRSQRERKLGLEKEVQSLAAAAAESQGSLSVAQEELVTFTEELAGLYHHVCLCNNETPSRVMLDFYKDPRSRRSPTPAAKDAEQPGGGGGGGGAPLRRGEKGAVVATDRPAAAPSPTAELRREPMSVHSLVSVIRDQVHHLQRAVERSAALSRQRAQAAHDAAPPSGDREALMEEILKLKSLLSTKREQIATLRTVLKANKQTAEVALANLKSKYENEKSMVAETMMKLRNELKALKEDAATFSSLRSMFATRCDEYVSQLDEMQRQLNAAEDEKKTLNSLLRMAIQQKLALTQRLEDLEMTDVDGSRRVRARPRVAAGSTAAVAASHSKR</sequence>
<dbReference type="GO" id="GO:0008093">
    <property type="term" value="F:cytoskeletal anchor activity"/>
    <property type="evidence" value="ECO:0007669"/>
    <property type="project" value="InterPro"/>
</dbReference>
<evidence type="ECO:0000256" key="2">
    <source>
        <dbReference type="ARBA" id="ARBA00023054"/>
    </source>
</evidence>
<dbReference type="InterPro" id="IPR018477">
    <property type="entry name" value="BICD"/>
</dbReference>
<accession>A0AAJ7X5X4</accession>
<dbReference type="GO" id="GO:0005829">
    <property type="term" value="C:cytosol"/>
    <property type="evidence" value="ECO:0007669"/>
    <property type="project" value="TreeGrafter"/>
</dbReference>
<evidence type="ECO:0000256" key="4">
    <source>
        <dbReference type="SAM" id="MobiDB-lite"/>
    </source>
</evidence>
<dbReference type="PANTHER" id="PTHR31233">
    <property type="entry name" value="BICAUDAL D FAMILY MEMBER"/>
    <property type="match status" value="1"/>
</dbReference>
<reference evidence="6" key="1">
    <citation type="submission" date="2025-08" db="UniProtKB">
        <authorList>
            <consortium name="RefSeq"/>
        </authorList>
    </citation>
    <scope>IDENTIFICATION</scope>
    <source>
        <tissue evidence="6">Sperm</tissue>
    </source>
</reference>
<dbReference type="GO" id="GO:0034452">
    <property type="term" value="F:dynactin binding"/>
    <property type="evidence" value="ECO:0007669"/>
    <property type="project" value="TreeGrafter"/>
</dbReference>
<feature type="coiled-coil region" evidence="3">
    <location>
        <begin position="735"/>
        <end position="868"/>
    </location>
</feature>
<gene>
    <name evidence="6" type="primary">LOC116949356</name>
</gene>
<feature type="compositionally biased region" description="Gly residues" evidence="4">
    <location>
        <begin position="651"/>
        <end position="660"/>
    </location>
</feature>
<feature type="compositionally biased region" description="Low complexity" evidence="4">
    <location>
        <begin position="881"/>
        <end position="897"/>
    </location>
</feature>
<keyword evidence="5" id="KW-1185">Reference proteome</keyword>
<dbReference type="GO" id="GO:0070507">
    <property type="term" value="P:regulation of microtubule cytoskeleton organization"/>
    <property type="evidence" value="ECO:0007669"/>
    <property type="project" value="TreeGrafter"/>
</dbReference>
<comment type="similarity">
    <text evidence="1">Belongs to the BicD family.</text>
</comment>
<dbReference type="PANTHER" id="PTHR31233:SF12">
    <property type="entry name" value="BICAUDAL D HOMOLOG 2-LIKE"/>
    <property type="match status" value="1"/>
</dbReference>
<evidence type="ECO:0000313" key="5">
    <source>
        <dbReference type="Proteomes" id="UP001318040"/>
    </source>
</evidence>
<dbReference type="GO" id="GO:0005794">
    <property type="term" value="C:Golgi apparatus"/>
    <property type="evidence" value="ECO:0007669"/>
    <property type="project" value="TreeGrafter"/>
</dbReference>
<feature type="coiled-coil region" evidence="3">
    <location>
        <begin position="433"/>
        <end position="481"/>
    </location>
</feature>
<evidence type="ECO:0000256" key="1">
    <source>
        <dbReference type="ARBA" id="ARBA00010061"/>
    </source>
</evidence>
<name>A0AAJ7X5X4_PETMA</name>
<dbReference type="Gene3D" id="6.10.250.2470">
    <property type="match status" value="1"/>
</dbReference>
<feature type="compositionally biased region" description="Low complexity" evidence="4">
    <location>
        <begin position="30"/>
        <end position="71"/>
    </location>
</feature>
<keyword evidence="2 3" id="KW-0175">Coiled coil</keyword>
<dbReference type="GO" id="GO:0070840">
    <property type="term" value="F:dynein complex binding"/>
    <property type="evidence" value="ECO:0007669"/>
    <property type="project" value="InterPro"/>
</dbReference>
<feature type="region of interest" description="Disordered" evidence="4">
    <location>
        <begin position="876"/>
        <end position="897"/>
    </location>
</feature>
<evidence type="ECO:0000313" key="6">
    <source>
        <dbReference type="RefSeq" id="XP_032822471.1"/>
    </source>
</evidence>
<evidence type="ECO:0000256" key="3">
    <source>
        <dbReference type="SAM" id="Coils"/>
    </source>
</evidence>
<feature type="coiled-coil region" evidence="3">
    <location>
        <begin position="127"/>
        <end position="154"/>
    </location>
</feature>
<dbReference type="GO" id="GO:0072393">
    <property type="term" value="P:microtubule anchoring at microtubule organizing center"/>
    <property type="evidence" value="ECO:0007669"/>
    <property type="project" value="TreeGrafter"/>
</dbReference>
<feature type="coiled-coil region" evidence="3">
    <location>
        <begin position="521"/>
        <end position="580"/>
    </location>
</feature>